<feature type="domain" description="Sigma-54 factor interaction" evidence="8">
    <location>
        <begin position="365"/>
        <end position="594"/>
    </location>
</feature>
<evidence type="ECO:0000256" key="3">
    <source>
        <dbReference type="ARBA" id="ARBA00022840"/>
    </source>
</evidence>
<dbReference type="CDD" id="cd00130">
    <property type="entry name" value="PAS"/>
    <property type="match status" value="2"/>
</dbReference>
<evidence type="ECO:0000256" key="5">
    <source>
        <dbReference type="ARBA" id="ARBA00023125"/>
    </source>
</evidence>
<evidence type="ECO:0000313" key="11">
    <source>
        <dbReference type="EMBL" id="QGU94294.1"/>
    </source>
</evidence>
<keyword evidence="3" id="KW-0067">ATP-binding</keyword>
<dbReference type="FunFam" id="3.40.50.300:FF:000006">
    <property type="entry name" value="DNA-binding transcriptional regulator NtrC"/>
    <property type="match status" value="1"/>
</dbReference>
<dbReference type="NCBIfam" id="TIGR00229">
    <property type="entry name" value="sensory_box"/>
    <property type="match status" value="2"/>
</dbReference>
<sequence length="692" mass="77507">MISTRKVKIHHEKGLHARMAAMVVNKANELEKKYEVELYISYKDKKKVPATSLMPLVLLKIRRLEEITVEAIGNSTEAPLDEMIEFLKSDFNKQDKNTIEQVDNIINNNTITLEQVFENTANGIMAIDENDIVTIFNPSAEKILRIQAADVIGKKVTSILPSSRLDIVKSTGKEEIAYKQVVGDRILLTNRSPILIEGKSKGAVAIFEDISNIERIKGELKEVKELKERLQLILESVQDGICVLDDKGIVDYVNKAYLRIIGESKENILGKNIREISPEGARSKVLKEGRNIVGAISRKTNGATVVSNVNPIIIDGETAGVVSVVKNVTEIQELSEKLNKMSEKAEYLEQELIRSRKPHSAFAKFIGQSGKILDALAMALKAAKGNATVLIRGESGTGKELIAEGIHYSSTNAGGPFIRVNCAAIPSSLLESELFGHEKGAFTGAIKRKLGKFELANNGTIFLDEIGEMEKSMQAKVLRVIQEKEFERIGGEETIKIETRIIAATNRNLEEMVAVGEFREDLYYRLNVIPIMIPPLRERKQDLALLLEYFIEKLSKDLGIGIKGVSNEAMEALLEYKWPGNVRELENLVERIMTLADGEQIQLSDLPVYIRSGFGDLRNKRERQIRVDNVKNFVLENEEILPLRDYEKIIIEKALKKYRSFNAAGKALGITHKTVASKARLYGIEKIEVWEK</sequence>
<keyword evidence="4" id="KW-0805">Transcription regulation</keyword>
<dbReference type="Pfam" id="PF18024">
    <property type="entry name" value="HTH_50"/>
    <property type="match status" value="1"/>
</dbReference>
<dbReference type="CDD" id="cd00009">
    <property type="entry name" value="AAA"/>
    <property type="match status" value="1"/>
</dbReference>
<dbReference type="Gene3D" id="3.30.450.20">
    <property type="entry name" value="PAS domain"/>
    <property type="match status" value="2"/>
</dbReference>
<dbReference type="InterPro" id="IPR009057">
    <property type="entry name" value="Homeodomain-like_sf"/>
</dbReference>
<keyword evidence="2" id="KW-0058">Aromatic hydrocarbons catabolism</keyword>
<dbReference type="InterPro" id="IPR035965">
    <property type="entry name" value="PAS-like_dom_sf"/>
</dbReference>
<organism evidence="11 12">
    <name type="scientific">Clostridium bovifaecis</name>
    <dbReference type="NCBI Taxonomy" id="2184719"/>
    <lineage>
        <taxon>Bacteria</taxon>
        <taxon>Bacillati</taxon>
        <taxon>Bacillota</taxon>
        <taxon>Clostridia</taxon>
        <taxon>Eubacteriales</taxon>
        <taxon>Clostridiaceae</taxon>
        <taxon>Clostridium</taxon>
    </lineage>
</organism>
<accession>A0A6I6EZ75</accession>
<feature type="domain" description="HPr" evidence="10">
    <location>
        <begin position="2"/>
        <end position="94"/>
    </location>
</feature>
<evidence type="ECO:0000256" key="4">
    <source>
        <dbReference type="ARBA" id="ARBA00023015"/>
    </source>
</evidence>
<evidence type="ECO:0000259" key="8">
    <source>
        <dbReference type="PROSITE" id="PS50045"/>
    </source>
</evidence>
<dbReference type="Pfam" id="PF25601">
    <property type="entry name" value="AAA_lid_14"/>
    <property type="match status" value="1"/>
</dbReference>
<dbReference type="Pfam" id="PF00989">
    <property type="entry name" value="PAS"/>
    <property type="match status" value="1"/>
</dbReference>
<keyword evidence="12" id="KW-1185">Reference proteome</keyword>
<feature type="domain" description="PAS" evidence="9">
    <location>
        <begin position="226"/>
        <end position="279"/>
    </location>
</feature>
<evidence type="ECO:0000313" key="12">
    <source>
        <dbReference type="Proteomes" id="UP000422764"/>
    </source>
</evidence>
<dbReference type="Gene3D" id="1.10.8.60">
    <property type="match status" value="1"/>
</dbReference>
<evidence type="ECO:0000256" key="2">
    <source>
        <dbReference type="ARBA" id="ARBA00022797"/>
    </source>
</evidence>
<proteinExistence type="predicted"/>
<dbReference type="PROSITE" id="PS00688">
    <property type="entry name" value="SIGMA54_INTERACT_3"/>
    <property type="match status" value="1"/>
</dbReference>
<dbReference type="AlphaFoldDB" id="A0A6I6EZ75"/>
<evidence type="ECO:0000259" key="10">
    <source>
        <dbReference type="PROSITE" id="PS51350"/>
    </source>
</evidence>
<dbReference type="Pfam" id="PF00381">
    <property type="entry name" value="PTS-HPr"/>
    <property type="match status" value="1"/>
</dbReference>
<dbReference type="PROSITE" id="PS50045">
    <property type="entry name" value="SIGMA54_INTERACT_4"/>
    <property type="match status" value="1"/>
</dbReference>
<dbReference type="InterPro" id="IPR035895">
    <property type="entry name" value="HPr-like_sf"/>
</dbReference>
<dbReference type="SMART" id="SM00382">
    <property type="entry name" value="AAA"/>
    <property type="match status" value="1"/>
</dbReference>
<dbReference type="PROSITE" id="PS51350">
    <property type="entry name" value="PTS_HPR_DOM"/>
    <property type="match status" value="1"/>
</dbReference>
<dbReference type="PROSITE" id="PS00676">
    <property type="entry name" value="SIGMA54_INTERACT_2"/>
    <property type="match status" value="1"/>
</dbReference>
<dbReference type="Gene3D" id="1.10.10.60">
    <property type="entry name" value="Homeodomain-like"/>
    <property type="match status" value="1"/>
</dbReference>
<protein>
    <recommendedName>
        <fullName evidence="7">HTH-type transcriptional regulatory protein TyrR</fullName>
    </recommendedName>
</protein>
<evidence type="ECO:0000259" key="9">
    <source>
        <dbReference type="PROSITE" id="PS50112"/>
    </source>
</evidence>
<dbReference type="InterPro" id="IPR013767">
    <property type="entry name" value="PAS_fold"/>
</dbReference>
<dbReference type="GO" id="GO:0005524">
    <property type="term" value="F:ATP binding"/>
    <property type="evidence" value="ECO:0007669"/>
    <property type="project" value="UniProtKB-KW"/>
</dbReference>
<dbReference type="PROSITE" id="PS00675">
    <property type="entry name" value="SIGMA54_INTERACT_1"/>
    <property type="match status" value="1"/>
</dbReference>
<feature type="domain" description="PAS" evidence="9">
    <location>
        <begin position="109"/>
        <end position="154"/>
    </location>
</feature>
<evidence type="ECO:0000256" key="6">
    <source>
        <dbReference type="ARBA" id="ARBA00023163"/>
    </source>
</evidence>
<dbReference type="InterPro" id="IPR002078">
    <property type="entry name" value="Sigma_54_int"/>
</dbReference>
<dbReference type="GO" id="GO:0003677">
    <property type="term" value="F:DNA binding"/>
    <property type="evidence" value="ECO:0007669"/>
    <property type="project" value="UniProtKB-KW"/>
</dbReference>
<dbReference type="PROSITE" id="PS50112">
    <property type="entry name" value="PAS"/>
    <property type="match status" value="2"/>
</dbReference>
<keyword evidence="1" id="KW-0547">Nucleotide-binding</keyword>
<name>A0A6I6EZ75_9CLOT</name>
<dbReference type="InterPro" id="IPR000014">
    <property type="entry name" value="PAS"/>
</dbReference>
<dbReference type="InterPro" id="IPR025944">
    <property type="entry name" value="Sigma_54_int_dom_CS"/>
</dbReference>
<dbReference type="InterPro" id="IPR025943">
    <property type="entry name" value="Sigma_54_int_dom_ATP-bd_2"/>
</dbReference>
<dbReference type="SUPFAM" id="SSF46689">
    <property type="entry name" value="Homeodomain-like"/>
    <property type="match status" value="1"/>
</dbReference>
<dbReference type="InterPro" id="IPR003593">
    <property type="entry name" value="AAA+_ATPase"/>
</dbReference>
<evidence type="ECO:0000256" key="7">
    <source>
        <dbReference type="ARBA" id="ARBA00029500"/>
    </source>
</evidence>
<dbReference type="PANTHER" id="PTHR32071">
    <property type="entry name" value="TRANSCRIPTIONAL REGULATORY PROTEIN"/>
    <property type="match status" value="1"/>
</dbReference>
<dbReference type="SUPFAM" id="SSF55594">
    <property type="entry name" value="HPr-like"/>
    <property type="match status" value="1"/>
</dbReference>
<dbReference type="Gene3D" id="3.40.50.300">
    <property type="entry name" value="P-loop containing nucleotide triphosphate hydrolases"/>
    <property type="match status" value="1"/>
</dbReference>
<dbReference type="GO" id="GO:0006355">
    <property type="term" value="P:regulation of DNA-templated transcription"/>
    <property type="evidence" value="ECO:0007669"/>
    <property type="project" value="InterPro"/>
</dbReference>
<keyword evidence="5" id="KW-0238">DNA-binding</keyword>
<dbReference type="InterPro" id="IPR000032">
    <property type="entry name" value="HPr-like"/>
</dbReference>
<evidence type="ECO:0000256" key="1">
    <source>
        <dbReference type="ARBA" id="ARBA00022741"/>
    </source>
</evidence>
<dbReference type="Pfam" id="PF00158">
    <property type="entry name" value="Sigma54_activat"/>
    <property type="match status" value="1"/>
</dbReference>
<dbReference type="SMART" id="SM00091">
    <property type="entry name" value="PAS"/>
    <property type="match status" value="2"/>
</dbReference>
<dbReference type="PANTHER" id="PTHR32071:SF57">
    <property type="entry name" value="C4-DICARBOXYLATE TRANSPORT TRANSCRIPTIONAL REGULATORY PROTEIN DCTD"/>
    <property type="match status" value="1"/>
</dbReference>
<dbReference type="InterPro" id="IPR030828">
    <property type="entry name" value="HTH_TyrR"/>
</dbReference>
<dbReference type="SUPFAM" id="SSF52540">
    <property type="entry name" value="P-loop containing nucleoside triphosphate hydrolases"/>
    <property type="match status" value="1"/>
</dbReference>
<dbReference type="SUPFAM" id="SSF55785">
    <property type="entry name" value="PYP-like sensor domain (PAS domain)"/>
    <property type="match status" value="2"/>
</dbReference>
<dbReference type="InterPro" id="IPR025662">
    <property type="entry name" value="Sigma_54_int_dom_ATP-bd_1"/>
</dbReference>
<dbReference type="InterPro" id="IPR058031">
    <property type="entry name" value="AAA_lid_NorR"/>
</dbReference>
<dbReference type="Proteomes" id="UP000422764">
    <property type="component" value="Chromosome"/>
</dbReference>
<dbReference type="EMBL" id="CP046522">
    <property type="protein sequence ID" value="QGU94294.1"/>
    <property type="molecule type" value="Genomic_DNA"/>
</dbReference>
<dbReference type="Pfam" id="PF13426">
    <property type="entry name" value="PAS_9"/>
    <property type="match status" value="1"/>
</dbReference>
<keyword evidence="6" id="KW-0804">Transcription</keyword>
<dbReference type="InterPro" id="IPR027417">
    <property type="entry name" value="P-loop_NTPase"/>
</dbReference>
<dbReference type="Gene3D" id="3.30.1340.10">
    <property type="entry name" value="HPr-like"/>
    <property type="match status" value="1"/>
</dbReference>
<gene>
    <name evidence="11" type="ORF">GOM49_03450</name>
</gene>
<reference evidence="11 12" key="1">
    <citation type="submission" date="2019-12" db="EMBL/GenBank/DDBJ databases">
        <title>Genome sequenceing of Clostridium bovifaecis.</title>
        <authorList>
            <person name="Yao Y."/>
        </authorList>
    </citation>
    <scope>NUCLEOTIDE SEQUENCE [LARGE SCALE GENOMIC DNA]</scope>
    <source>
        <strain evidence="11 12">BXX</strain>
    </source>
</reference>